<dbReference type="Proteomes" id="UP001597180">
    <property type="component" value="Unassembled WGS sequence"/>
</dbReference>
<dbReference type="RefSeq" id="WP_345594905.1">
    <property type="nucleotide sequence ID" value="NZ_BAABJG010000055.1"/>
</dbReference>
<reference evidence="2" key="1">
    <citation type="journal article" date="2019" name="Int. J. Syst. Evol. Microbiol.">
        <title>The Global Catalogue of Microorganisms (GCM) 10K type strain sequencing project: providing services to taxonomists for standard genome sequencing and annotation.</title>
        <authorList>
            <consortium name="The Broad Institute Genomics Platform"/>
            <consortium name="The Broad Institute Genome Sequencing Center for Infectious Disease"/>
            <person name="Wu L."/>
            <person name="Ma J."/>
        </authorList>
    </citation>
    <scope>NUCLEOTIDE SEQUENCE [LARGE SCALE GENOMIC DNA]</scope>
    <source>
        <strain evidence="2">CCUG 53270</strain>
    </source>
</reference>
<proteinExistence type="predicted"/>
<accession>A0ABW3UH20</accession>
<protein>
    <submittedName>
        <fullName evidence="1">Uncharacterized protein</fullName>
    </submittedName>
</protein>
<evidence type="ECO:0000313" key="2">
    <source>
        <dbReference type="Proteomes" id="UP001597180"/>
    </source>
</evidence>
<dbReference type="EMBL" id="JBHTLU010000012">
    <property type="protein sequence ID" value="MFD1219624.1"/>
    <property type="molecule type" value="Genomic_DNA"/>
</dbReference>
<gene>
    <name evidence="1" type="ORF">ACFQ4B_05805</name>
</gene>
<organism evidence="1 2">
    <name type="scientific">Paenibacillus vulneris</name>
    <dbReference type="NCBI Taxonomy" id="1133364"/>
    <lineage>
        <taxon>Bacteria</taxon>
        <taxon>Bacillati</taxon>
        <taxon>Bacillota</taxon>
        <taxon>Bacilli</taxon>
        <taxon>Bacillales</taxon>
        <taxon>Paenibacillaceae</taxon>
        <taxon>Paenibacillus</taxon>
    </lineage>
</organism>
<comment type="caution">
    <text evidence="1">The sequence shown here is derived from an EMBL/GenBank/DDBJ whole genome shotgun (WGS) entry which is preliminary data.</text>
</comment>
<keyword evidence="2" id="KW-1185">Reference proteome</keyword>
<name>A0ABW3UH20_9BACL</name>
<sequence length="61" mass="7423">MKNIYIVRERLDDNREITRAVFSTLEKAQKYKDECVMELFGDPYMEHLFPIECWSVDYQSK</sequence>
<evidence type="ECO:0000313" key="1">
    <source>
        <dbReference type="EMBL" id="MFD1219624.1"/>
    </source>
</evidence>